<dbReference type="EMBL" id="LR797814">
    <property type="protein sequence ID" value="CAB4240630.1"/>
    <property type="molecule type" value="Genomic_DNA"/>
</dbReference>
<organism evidence="1">
    <name type="scientific">uncultured Caudovirales phage</name>
    <dbReference type="NCBI Taxonomy" id="2100421"/>
    <lineage>
        <taxon>Viruses</taxon>
        <taxon>Duplodnaviria</taxon>
        <taxon>Heunggongvirae</taxon>
        <taxon>Uroviricota</taxon>
        <taxon>Caudoviricetes</taxon>
        <taxon>Peduoviridae</taxon>
        <taxon>Maltschvirus</taxon>
        <taxon>Maltschvirus maltsch</taxon>
    </lineage>
</organism>
<sequence length="76" mass="8940">MSDFDNDIDPVEEIWADFWESIYDDLPEEADEDDLITFFDCMIDQYGLTDQEAIEMLSMHIIIRSKGMNKAKGYLH</sequence>
<name>A0A6J5T787_9CAUD</name>
<gene>
    <name evidence="1" type="ORF">UFOVP3_67</name>
</gene>
<protein>
    <submittedName>
        <fullName evidence="1">Uncharacterized protein</fullName>
    </submittedName>
</protein>
<proteinExistence type="predicted"/>
<accession>A0A6J5T787</accession>
<reference evidence="1" key="1">
    <citation type="submission" date="2020-05" db="EMBL/GenBank/DDBJ databases">
        <authorList>
            <person name="Chiriac C."/>
            <person name="Salcher M."/>
            <person name="Ghai R."/>
            <person name="Kavagutti S V."/>
        </authorList>
    </citation>
    <scope>NUCLEOTIDE SEQUENCE</scope>
</reference>
<evidence type="ECO:0000313" key="1">
    <source>
        <dbReference type="EMBL" id="CAB4240630.1"/>
    </source>
</evidence>